<evidence type="ECO:0000313" key="3">
    <source>
        <dbReference type="Proteomes" id="UP000290439"/>
    </source>
</evidence>
<dbReference type="RefSeq" id="WP_130918881.1">
    <property type="nucleotide sequence ID" value="NZ_LR215973.1"/>
</dbReference>
<accession>A0A4U8W5Y7</accession>
<name>A0A4U8W5Y7_9NOCA</name>
<dbReference type="Pfam" id="PF22552">
    <property type="entry name" value="TY-Chap3"/>
    <property type="match status" value="1"/>
</dbReference>
<evidence type="ECO:0000259" key="1">
    <source>
        <dbReference type="Pfam" id="PF22552"/>
    </source>
</evidence>
<dbReference type="EMBL" id="LR215973">
    <property type="protein sequence ID" value="VFB01343.1"/>
    <property type="molecule type" value="Genomic_DNA"/>
</dbReference>
<evidence type="ECO:0000313" key="2">
    <source>
        <dbReference type="EMBL" id="VFB01343.1"/>
    </source>
</evidence>
<proteinExistence type="predicted"/>
<organism evidence="2 3">
    <name type="scientific">Nocardia cyriacigeorgica</name>
    <dbReference type="NCBI Taxonomy" id="135487"/>
    <lineage>
        <taxon>Bacteria</taxon>
        <taxon>Bacillati</taxon>
        <taxon>Actinomycetota</taxon>
        <taxon>Actinomycetes</taxon>
        <taxon>Mycobacteriales</taxon>
        <taxon>Nocardiaceae</taxon>
        <taxon>Nocardia</taxon>
    </lineage>
</organism>
<dbReference type="Proteomes" id="UP000290439">
    <property type="component" value="Chromosome"/>
</dbReference>
<feature type="domain" description="TY-Chap N-terminal" evidence="1">
    <location>
        <begin position="2"/>
        <end position="122"/>
    </location>
</feature>
<dbReference type="InterPro" id="IPR054344">
    <property type="entry name" value="TY-Chap_N"/>
</dbReference>
<protein>
    <recommendedName>
        <fullName evidence="1">TY-Chap N-terminal domain-containing protein</fullName>
    </recommendedName>
</protein>
<dbReference type="AlphaFoldDB" id="A0A4U8W5Y7"/>
<gene>
    <name evidence="2" type="ORF">NCTC10797_05161</name>
</gene>
<reference evidence="2 3" key="1">
    <citation type="submission" date="2019-02" db="EMBL/GenBank/DDBJ databases">
        <authorList>
            <consortium name="Pathogen Informatics"/>
        </authorList>
    </citation>
    <scope>NUCLEOTIDE SEQUENCE [LARGE SCALE GENOMIC DNA]</scope>
    <source>
        <strain evidence="2 3">3012STDY6756504</strain>
    </source>
</reference>
<sequence>MTEWARLSTGLAAEMMRLGAGSVLRIGEDRAESPRFAQLRQLDDRIWAELVGDRWLSPAAGAGDDGARMLRAAGWQPPNADHADNWWIEWSWPLPSARYRELAAMIVDGLRDAFGIPDPSALSYVAWDEGDGNRPLELPALGLARQN</sequence>